<keyword evidence="1" id="KW-0175">Coiled coil</keyword>
<feature type="compositionally biased region" description="Low complexity" evidence="2">
    <location>
        <begin position="123"/>
        <end position="139"/>
    </location>
</feature>
<proteinExistence type="predicted"/>
<dbReference type="EMBL" id="KB822697">
    <property type="protein sequence ID" value="ETI27866.1"/>
    <property type="molecule type" value="Genomic_DNA"/>
</dbReference>
<dbReference type="Gene3D" id="3.40.30.10">
    <property type="entry name" value="Glutaredoxin"/>
    <property type="match status" value="1"/>
</dbReference>
<dbReference type="VEuPathDB" id="FungiDB:G647_00315"/>
<dbReference type="OrthoDB" id="1696305at2759"/>
<gene>
    <name evidence="3" type="ORF">G647_00315</name>
</gene>
<dbReference type="HOGENOM" id="CLU_094283_0_0_1"/>
<feature type="region of interest" description="Disordered" evidence="2">
    <location>
        <begin position="121"/>
        <end position="141"/>
    </location>
</feature>
<feature type="coiled-coil region" evidence="1">
    <location>
        <begin position="193"/>
        <end position="223"/>
    </location>
</feature>
<evidence type="ECO:0000256" key="1">
    <source>
        <dbReference type="SAM" id="Coils"/>
    </source>
</evidence>
<dbReference type="Proteomes" id="UP000030678">
    <property type="component" value="Unassembled WGS sequence"/>
</dbReference>
<evidence type="ECO:0000313" key="4">
    <source>
        <dbReference type="Proteomes" id="UP000030678"/>
    </source>
</evidence>
<dbReference type="AlphaFoldDB" id="V9DMK8"/>
<reference evidence="3 4" key="1">
    <citation type="submission" date="2013-03" db="EMBL/GenBank/DDBJ databases">
        <title>The Genome Sequence of Cladophialophora carrionii CBS 160.54.</title>
        <authorList>
            <consortium name="The Broad Institute Genomics Platform"/>
            <person name="Cuomo C."/>
            <person name="de Hoog S."/>
            <person name="Gorbushina A."/>
            <person name="Walker B."/>
            <person name="Young S.K."/>
            <person name="Zeng Q."/>
            <person name="Gargeya S."/>
            <person name="Fitzgerald M."/>
            <person name="Haas B."/>
            <person name="Abouelleil A."/>
            <person name="Allen A.W."/>
            <person name="Alvarado L."/>
            <person name="Arachchi H.M."/>
            <person name="Berlin A.M."/>
            <person name="Chapman S.B."/>
            <person name="Gainer-Dewar J."/>
            <person name="Goldberg J."/>
            <person name="Griggs A."/>
            <person name="Gujja S."/>
            <person name="Hansen M."/>
            <person name="Howarth C."/>
            <person name="Imamovic A."/>
            <person name="Ireland A."/>
            <person name="Larimer J."/>
            <person name="McCowan C."/>
            <person name="Murphy C."/>
            <person name="Pearson M."/>
            <person name="Poon T.W."/>
            <person name="Priest M."/>
            <person name="Roberts A."/>
            <person name="Saif S."/>
            <person name="Shea T."/>
            <person name="Sisk P."/>
            <person name="Sykes S."/>
            <person name="Wortman J."/>
            <person name="Nusbaum C."/>
            <person name="Birren B."/>
        </authorList>
    </citation>
    <scope>NUCLEOTIDE SEQUENCE [LARGE SCALE GENOMIC DNA]</scope>
    <source>
        <strain evidence="3 4">CBS 160.54</strain>
    </source>
</reference>
<evidence type="ECO:0000256" key="2">
    <source>
        <dbReference type="SAM" id="MobiDB-lite"/>
    </source>
</evidence>
<sequence length="224" mass="25394">MVNVLKRMRHLQPLFAIRHGEGAAILPPPPLPQLTRLSLQYDRKQWNKSTRPARIFHKEHLPRLKYHNPGLPIRVEQGPGRLRLTFESADQEALNELESTTLETSSDGEYRATWSAIEAKSQAGTEASTPSPASSAGSSFTRSVELRLGPHQPGSLWKWFQTATKCEPFPENPEETAQMDRLKEFFAQAEIDRQRVKAGMDAVRKQKEELKRARDAAARMANEE</sequence>
<dbReference type="RefSeq" id="XP_008721940.1">
    <property type="nucleotide sequence ID" value="XM_008723718.1"/>
</dbReference>
<protein>
    <submittedName>
        <fullName evidence="3">Uncharacterized protein</fullName>
    </submittedName>
</protein>
<evidence type="ECO:0000313" key="3">
    <source>
        <dbReference type="EMBL" id="ETI27866.1"/>
    </source>
</evidence>
<organism evidence="3 4">
    <name type="scientific">Cladophialophora carrionii CBS 160.54</name>
    <dbReference type="NCBI Taxonomy" id="1279043"/>
    <lineage>
        <taxon>Eukaryota</taxon>
        <taxon>Fungi</taxon>
        <taxon>Dikarya</taxon>
        <taxon>Ascomycota</taxon>
        <taxon>Pezizomycotina</taxon>
        <taxon>Eurotiomycetes</taxon>
        <taxon>Chaetothyriomycetidae</taxon>
        <taxon>Chaetothyriales</taxon>
        <taxon>Herpotrichiellaceae</taxon>
        <taxon>Cladophialophora</taxon>
    </lineage>
</organism>
<dbReference type="GeneID" id="19978808"/>
<name>V9DMK8_9EURO</name>
<accession>V9DMK8</accession>